<dbReference type="EMBL" id="JAATIQ010000080">
    <property type="protein sequence ID" value="KAF4387077.1"/>
    <property type="molecule type" value="Genomic_DNA"/>
</dbReference>
<dbReference type="GO" id="GO:0004650">
    <property type="term" value="F:polygalacturonase activity"/>
    <property type="evidence" value="ECO:0007669"/>
    <property type="project" value="UniProtKB-EC"/>
</dbReference>
<dbReference type="SUPFAM" id="SSF51126">
    <property type="entry name" value="Pectin lyase-like"/>
    <property type="match status" value="2"/>
</dbReference>
<dbReference type="Pfam" id="PF00295">
    <property type="entry name" value="Glyco_hydro_28"/>
    <property type="match status" value="2"/>
</dbReference>
<keyword evidence="6" id="KW-0732">Signal</keyword>
<keyword evidence="8 12" id="KW-0326">Glycosidase</keyword>
<evidence type="ECO:0000313" key="15">
    <source>
        <dbReference type="Proteomes" id="UP000583929"/>
    </source>
</evidence>
<dbReference type="GO" id="GO:0009830">
    <property type="term" value="P:cell wall modification involved in abscission"/>
    <property type="evidence" value="ECO:0007669"/>
    <property type="project" value="UniProtKB-ARBA"/>
</dbReference>
<dbReference type="SMART" id="SM00710">
    <property type="entry name" value="PbH1"/>
    <property type="match status" value="9"/>
</dbReference>
<gene>
    <name evidence="14" type="ORF">G4B88_024649</name>
</gene>
<evidence type="ECO:0000313" key="14">
    <source>
        <dbReference type="EMBL" id="KAF4387077.1"/>
    </source>
</evidence>
<comment type="caution">
    <text evidence="14">The sequence shown here is derived from an EMBL/GenBank/DDBJ whole genome shotgun (WGS) entry which is preliminary data.</text>
</comment>
<feature type="compositionally biased region" description="Pro residues" evidence="13">
    <location>
        <begin position="401"/>
        <end position="586"/>
    </location>
</feature>
<name>A0A7J6GVY8_CANSA</name>
<evidence type="ECO:0000256" key="6">
    <source>
        <dbReference type="ARBA" id="ARBA00022729"/>
    </source>
</evidence>
<keyword evidence="4" id="KW-0134">Cell wall</keyword>
<dbReference type="PROSITE" id="PS00502">
    <property type="entry name" value="POLYGALACTURONASE"/>
    <property type="match status" value="1"/>
</dbReference>
<feature type="active site" evidence="11">
    <location>
        <position position="816"/>
    </location>
</feature>
<dbReference type="GO" id="GO:0009901">
    <property type="term" value="P:anther dehiscence"/>
    <property type="evidence" value="ECO:0007669"/>
    <property type="project" value="UniProtKB-ARBA"/>
</dbReference>
<proteinExistence type="inferred from homology"/>
<reference evidence="14 15" key="1">
    <citation type="journal article" date="2020" name="bioRxiv">
        <title>Sequence and annotation of 42 cannabis genomes reveals extensive copy number variation in cannabinoid synthesis and pathogen resistance genes.</title>
        <authorList>
            <person name="Mckernan K.J."/>
            <person name="Helbert Y."/>
            <person name="Kane L.T."/>
            <person name="Ebling H."/>
            <person name="Zhang L."/>
            <person name="Liu B."/>
            <person name="Eaton Z."/>
            <person name="Mclaughlin S."/>
            <person name="Kingan S."/>
            <person name="Baybayan P."/>
            <person name="Concepcion G."/>
            <person name="Jordan M."/>
            <person name="Riva A."/>
            <person name="Barbazuk W."/>
            <person name="Harkins T."/>
        </authorList>
    </citation>
    <scope>NUCLEOTIDE SEQUENCE [LARGE SCALE GENOMIC DNA]</scope>
    <source>
        <strain evidence="15">cv. Jamaican Lion 4</strain>
        <tissue evidence="14">Leaf</tissue>
    </source>
</reference>
<evidence type="ECO:0000256" key="10">
    <source>
        <dbReference type="ARBA" id="ARBA00034074"/>
    </source>
</evidence>
<evidence type="ECO:0000256" key="3">
    <source>
        <dbReference type="ARBA" id="ARBA00012736"/>
    </source>
</evidence>
<protein>
    <recommendedName>
        <fullName evidence="3">endo-polygalacturonase</fullName>
        <ecNumber evidence="3">3.2.1.15</ecNumber>
    </recommendedName>
</protein>
<evidence type="ECO:0000256" key="1">
    <source>
        <dbReference type="ARBA" id="ARBA00004191"/>
    </source>
</evidence>
<dbReference type="EC" id="3.2.1.15" evidence="3"/>
<keyword evidence="15" id="KW-1185">Reference proteome</keyword>
<evidence type="ECO:0000256" key="4">
    <source>
        <dbReference type="ARBA" id="ARBA00022512"/>
    </source>
</evidence>
<dbReference type="InterPro" id="IPR012334">
    <property type="entry name" value="Pectin_lyas_fold"/>
</dbReference>
<evidence type="ECO:0000256" key="5">
    <source>
        <dbReference type="ARBA" id="ARBA00022525"/>
    </source>
</evidence>
<evidence type="ECO:0000256" key="2">
    <source>
        <dbReference type="ARBA" id="ARBA00008834"/>
    </source>
</evidence>
<organism evidence="14 15">
    <name type="scientific">Cannabis sativa</name>
    <name type="common">Hemp</name>
    <name type="synonym">Marijuana</name>
    <dbReference type="NCBI Taxonomy" id="3483"/>
    <lineage>
        <taxon>Eukaryota</taxon>
        <taxon>Viridiplantae</taxon>
        <taxon>Streptophyta</taxon>
        <taxon>Embryophyta</taxon>
        <taxon>Tracheophyta</taxon>
        <taxon>Spermatophyta</taxon>
        <taxon>Magnoliopsida</taxon>
        <taxon>eudicotyledons</taxon>
        <taxon>Gunneridae</taxon>
        <taxon>Pentapetalae</taxon>
        <taxon>rosids</taxon>
        <taxon>fabids</taxon>
        <taxon>Rosales</taxon>
        <taxon>Cannabaceae</taxon>
        <taxon>Cannabis</taxon>
    </lineage>
</organism>
<accession>A0A7J6GVY8</accession>
<evidence type="ECO:0000256" key="11">
    <source>
        <dbReference type="PROSITE-ProRule" id="PRU10052"/>
    </source>
</evidence>
<keyword evidence="9" id="KW-0961">Cell wall biogenesis/degradation</keyword>
<feature type="non-terminal residue" evidence="14">
    <location>
        <position position="1"/>
    </location>
</feature>
<evidence type="ECO:0000256" key="7">
    <source>
        <dbReference type="ARBA" id="ARBA00022801"/>
    </source>
</evidence>
<keyword evidence="5" id="KW-0964">Secreted</keyword>
<dbReference type="AlphaFoldDB" id="A0A7J6GVY8"/>
<sequence length="978" mass="107891">NHKATARSIQVTSNSYSSYYSEAFTKAWEKSCSTEGKVILKVPKRLYYVKPIKLQGPCKFNHLIFEISGTIITSKSNYNDGNSNYGLTFENVDNLIVQGGGTIDGYGLDFWWSPCKFYKFKVLTFHNCNKLIVRDFSVRNAQKNHITFTHCNNVKASHLTLISSEKSATGNGIYLSHTQDIEIFNSAIKTGGGYCISIKSGTNTVKVHDIACGPGYGISIGELGSRNSEINVTDVIVNRVKFFETLFGVRIKTIKGGSGIANNMKFENIEMNNVQNPIIIEQGYCDQNDKLCINQKDSTSSEVEIRDILFENIKGTSIAKMGIKLDCHERFPCRGITLDNVDLEYYNKHSHTKALCKNVEFTHFENVVPNCYKQTNHSTSQPPKPAPQTPQPKPKQTLTPQPQPMPQPQPQPKSAPQPQPTPQPKPTPTPQPQPQPKQTPTPQPQPMPQPQPQPKSAPQPQPTPQPTPTPTPQPQPQPMPQPQPKPAPTPQPQPQPMPQPQPKPAPTSQPQPQPMPQPQPKPIPTPTPQPKPKPTPTPQPKPQPQPTPKPTPQTPQPQPTPQPRPQPQPQPRPTPQPKPQPKPQPPSIQTQKIINVDDFGAKGNGQDDATAFERAWEEACSSNVTVTLMVPQNNNYLLKPIVFQGPCKSNVTIQIEGTIEASTDRSDYSGAHERNWLMFQNVNNLIVEGGGTINGNGHLWWDLSCTTNKTPVSNSCITRAPTGLSFVSCNNLVVRNINVRDSQQMQVMFVNCNKVKAYNLTVTAPAHSPNTDGIHVTHSQDIEISNSVIGTGDDCISIVSGSKNITATDITCGPGHGISIGSLGGGHSEAHVSDVFVRRAQFYETTNGVRIKTWQGGVGDASNITFQDIEMHNVRNPIVIDQNYCARSTTPCQEQESAVQVRNVLYQNIRGTSADEVAIKFDCSHSVECEGIVLEEIDLHIHSHRRSNRHNRGDGDTEAVCRNIHFTNIGHCINMKIL</sequence>
<comment type="catalytic activity">
    <reaction evidence="10">
        <text>(1,4-alpha-D-galacturonosyl)n+m + H2O = (1,4-alpha-D-galacturonosyl)n + (1,4-alpha-D-galacturonosyl)m.</text>
        <dbReference type="EC" id="3.2.1.15"/>
    </reaction>
</comment>
<comment type="subcellular location">
    <subcellularLocation>
        <location evidence="1">Secreted</location>
        <location evidence="1">Cell wall</location>
    </subcellularLocation>
</comment>
<dbReference type="InterPro" id="IPR000743">
    <property type="entry name" value="Glyco_hydro_28"/>
</dbReference>
<evidence type="ECO:0000256" key="8">
    <source>
        <dbReference type="ARBA" id="ARBA00023295"/>
    </source>
</evidence>
<evidence type="ECO:0000256" key="9">
    <source>
        <dbReference type="ARBA" id="ARBA00023316"/>
    </source>
</evidence>
<dbReference type="Proteomes" id="UP000583929">
    <property type="component" value="Unassembled WGS sequence"/>
</dbReference>
<dbReference type="PANTHER" id="PTHR31375">
    <property type="match status" value="1"/>
</dbReference>
<evidence type="ECO:0000256" key="12">
    <source>
        <dbReference type="RuleBase" id="RU361169"/>
    </source>
</evidence>
<dbReference type="GO" id="GO:0005975">
    <property type="term" value="P:carbohydrate metabolic process"/>
    <property type="evidence" value="ECO:0007669"/>
    <property type="project" value="InterPro"/>
</dbReference>
<dbReference type="InterPro" id="IPR011050">
    <property type="entry name" value="Pectin_lyase_fold/virulence"/>
</dbReference>
<evidence type="ECO:0000256" key="13">
    <source>
        <dbReference type="SAM" id="MobiDB-lite"/>
    </source>
</evidence>
<dbReference type="GO" id="GO:0010047">
    <property type="term" value="P:fruit dehiscence"/>
    <property type="evidence" value="ECO:0007669"/>
    <property type="project" value="UniProtKB-ARBA"/>
</dbReference>
<dbReference type="Gene3D" id="2.160.20.10">
    <property type="entry name" value="Single-stranded right-handed beta-helix, Pectin lyase-like"/>
    <property type="match status" value="2"/>
</dbReference>
<dbReference type="FunFam" id="2.160.20.10:FF:000028">
    <property type="entry name" value="Polygalacturonase QRT2"/>
    <property type="match status" value="1"/>
</dbReference>
<feature type="compositionally biased region" description="Pro residues" evidence="13">
    <location>
        <begin position="382"/>
        <end position="393"/>
    </location>
</feature>
<dbReference type="InterPro" id="IPR006626">
    <property type="entry name" value="PbH1"/>
</dbReference>
<comment type="similarity">
    <text evidence="2 12">Belongs to the glycosyl hydrolase 28 family.</text>
</comment>
<feature type="region of interest" description="Disordered" evidence="13">
    <location>
        <begin position="373"/>
        <end position="590"/>
    </location>
</feature>
<keyword evidence="7 12" id="KW-0378">Hydrolase</keyword>